<evidence type="ECO:0000256" key="1">
    <source>
        <dbReference type="SAM" id="MobiDB-lite"/>
    </source>
</evidence>
<keyword evidence="2" id="KW-0812">Transmembrane</keyword>
<feature type="compositionally biased region" description="Basic and acidic residues" evidence="1">
    <location>
        <begin position="1"/>
        <end position="12"/>
    </location>
</feature>
<dbReference type="AlphaFoldDB" id="A0A2U1E7V4"/>
<keyword evidence="2" id="KW-0472">Membrane</keyword>
<comment type="caution">
    <text evidence="3">The sequence shown here is derived from an EMBL/GenBank/DDBJ whole genome shotgun (WGS) entry which is preliminary data.</text>
</comment>
<gene>
    <name evidence="3" type="ORF">C8D89_13319</name>
</gene>
<feature type="compositionally biased region" description="Low complexity" evidence="1">
    <location>
        <begin position="13"/>
        <end position="54"/>
    </location>
</feature>
<evidence type="ECO:0000313" key="4">
    <source>
        <dbReference type="Proteomes" id="UP000245639"/>
    </source>
</evidence>
<name>A0A2U1E7V4_9PSEU</name>
<proteinExistence type="predicted"/>
<organism evidence="3 4">
    <name type="scientific">Actinomycetospora cinnamomea</name>
    <dbReference type="NCBI Taxonomy" id="663609"/>
    <lineage>
        <taxon>Bacteria</taxon>
        <taxon>Bacillati</taxon>
        <taxon>Actinomycetota</taxon>
        <taxon>Actinomycetes</taxon>
        <taxon>Pseudonocardiales</taxon>
        <taxon>Pseudonocardiaceae</taxon>
        <taxon>Actinomycetospora</taxon>
    </lineage>
</organism>
<sequence length="139" mass="13874">MMAKDKKTKDPDPVATALTAPDAPADIAVETAPDGAAASVVPPAGPPERLAAPRRPAPVPAPANTPATNPVLHPGDAAVAAVSEVARVVRTVLPNRAPAYLGGAALLVLGVVDLPVVAGGALAYEALRRWGPAPARSTH</sequence>
<accession>A0A2U1E7V4</accession>
<feature type="transmembrane region" description="Helical" evidence="2">
    <location>
        <begin position="100"/>
        <end position="124"/>
    </location>
</feature>
<keyword evidence="4" id="KW-1185">Reference proteome</keyword>
<evidence type="ECO:0000256" key="2">
    <source>
        <dbReference type="SAM" id="Phobius"/>
    </source>
</evidence>
<dbReference type="Proteomes" id="UP000245639">
    <property type="component" value="Unassembled WGS sequence"/>
</dbReference>
<reference evidence="3 4" key="1">
    <citation type="submission" date="2018-04" db="EMBL/GenBank/DDBJ databases">
        <title>Genomic Encyclopedia of Type Strains, Phase IV (KMG-IV): sequencing the most valuable type-strain genomes for metagenomic binning, comparative biology and taxonomic classification.</title>
        <authorList>
            <person name="Goeker M."/>
        </authorList>
    </citation>
    <scope>NUCLEOTIDE SEQUENCE [LARGE SCALE GENOMIC DNA]</scope>
    <source>
        <strain evidence="3 4">DSM 45771</strain>
    </source>
</reference>
<protein>
    <submittedName>
        <fullName evidence="3">Uncharacterized protein</fullName>
    </submittedName>
</protein>
<keyword evidence="2" id="KW-1133">Transmembrane helix</keyword>
<feature type="region of interest" description="Disordered" evidence="1">
    <location>
        <begin position="1"/>
        <end position="72"/>
    </location>
</feature>
<dbReference type="EMBL" id="QEKW01000033">
    <property type="protein sequence ID" value="PVY96023.1"/>
    <property type="molecule type" value="Genomic_DNA"/>
</dbReference>
<evidence type="ECO:0000313" key="3">
    <source>
        <dbReference type="EMBL" id="PVY96023.1"/>
    </source>
</evidence>